<dbReference type="InterPro" id="IPR016024">
    <property type="entry name" value="ARM-type_fold"/>
</dbReference>
<dbReference type="GO" id="GO:0030089">
    <property type="term" value="C:phycobilisome"/>
    <property type="evidence" value="ECO:0007669"/>
    <property type="project" value="UniProtKB-KW"/>
</dbReference>
<dbReference type="GO" id="GO:0016829">
    <property type="term" value="F:lyase activity"/>
    <property type="evidence" value="ECO:0007669"/>
    <property type="project" value="UniProtKB-KW"/>
</dbReference>
<dbReference type="Proteomes" id="UP000239576">
    <property type="component" value="Unassembled WGS sequence"/>
</dbReference>
<dbReference type="RefSeq" id="WP_106255911.1">
    <property type="nucleotide sequence ID" value="NZ_CAWNSW010000048.1"/>
</dbReference>
<dbReference type="InterPro" id="IPR011989">
    <property type="entry name" value="ARM-like"/>
</dbReference>
<gene>
    <name evidence="3" type="ORF">C7B82_08700</name>
</gene>
<protein>
    <submittedName>
        <fullName evidence="3">Lyase</fullName>
    </submittedName>
</protein>
<proteinExistence type="predicted"/>
<reference evidence="3 4" key="2">
    <citation type="submission" date="2018-03" db="EMBL/GenBank/DDBJ databases">
        <title>The ancient ancestry and fast evolution of plastids.</title>
        <authorList>
            <person name="Moore K.R."/>
            <person name="Magnabosco C."/>
            <person name="Momper L."/>
            <person name="Gold D.A."/>
            <person name="Bosak T."/>
            <person name="Fournier G.P."/>
        </authorList>
    </citation>
    <scope>NUCLEOTIDE SEQUENCE [LARGE SCALE GENOMIC DNA]</scope>
    <source>
        <strain evidence="3 4">ULC18</strain>
    </source>
</reference>
<dbReference type="Pfam" id="PF13646">
    <property type="entry name" value="HEAT_2"/>
    <property type="match status" value="2"/>
</dbReference>
<sequence length="288" mass="31877">METEGTMSAQQSEMNDFWTRQAQDPRSSEALLATHRVELETDDEWDALWILRYRGGPQEFEMARQLTCSSDSKDRMIGANLLGQLGRPPTFVKESVAILMGLLEDPDLDVIETAITNLGHRNDARAVKAMLPFAKSANAAIRYALAIALGRMARDEATATLVAETLTALTYDDDEDTRNWAMFGLGRESDVDSTAIRAALAAGTKDPNHEIRGEALVGLARRQDDRTRDALLHEWADDEVSLLSLEAAEILADPALFVRLTELLSVLDLDDDQRFKNQLLTAIAACRS</sequence>
<dbReference type="OrthoDB" id="278248at2"/>
<reference evidence="4" key="1">
    <citation type="submission" date="2018-02" db="EMBL/GenBank/DDBJ databases">
        <authorList>
            <person name="Moore K."/>
            <person name="Momper L."/>
        </authorList>
    </citation>
    <scope>NUCLEOTIDE SEQUENCE [LARGE SCALE GENOMIC DNA]</scope>
    <source>
        <strain evidence="4">ULC18</strain>
    </source>
</reference>
<evidence type="ECO:0000256" key="1">
    <source>
        <dbReference type="ARBA" id="ARBA00022549"/>
    </source>
</evidence>
<evidence type="ECO:0000313" key="3">
    <source>
        <dbReference type="EMBL" id="PSB30517.1"/>
    </source>
</evidence>
<dbReference type="Gene3D" id="1.25.10.10">
    <property type="entry name" value="Leucine-rich Repeat Variant"/>
    <property type="match status" value="1"/>
</dbReference>
<name>A0A2T1ECN8_9CYAN</name>
<evidence type="ECO:0000256" key="2">
    <source>
        <dbReference type="ARBA" id="ARBA00022738"/>
    </source>
</evidence>
<evidence type="ECO:0000313" key="4">
    <source>
        <dbReference type="Proteomes" id="UP000239576"/>
    </source>
</evidence>
<keyword evidence="2" id="KW-0605">Phycobilisome</keyword>
<comment type="caution">
    <text evidence="3">The sequence shown here is derived from an EMBL/GenBank/DDBJ whole genome shotgun (WGS) entry which is preliminary data.</text>
</comment>
<dbReference type="SUPFAM" id="SSF48371">
    <property type="entry name" value="ARM repeat"/>
    <property type="match status" value="1"/>
</dbReference>
<accession>A0A2T1ECN8</accession>
<keyword evidence="4" id="KW-1185">Reference proteome</keyword>
<dbReference type="AlphaFoldDB" id="A0A2T1ECN8"/>
<keyword evidence="1" id="KW-0042">Antenna complex</keyword>
<organism evidence="3 4">
    <name type="scientific">Stenomitos frigidus ULC18</name>
    <dbReference type="NCBI Taxonomy" id="2107698"/>
    <lineage>
        <taxon>Bacteria</taxon>
        <taxon>Bacillati</taxon>
        <taxon>Cyanobacteriota</taxon>
        <taxon>Cyanophyceae</taxon>
        <taxon>Leptolyngbyales</taxon>
        <taxon>Leptolyngbyaceae</taxon>
        <taxon>Stenomitos</taxon>
    </lineage>
</organism>
<dbReference type="EMBL" id="PVWK01000051">
    <property type="protein sequence ID" value="PSB30517.1"/>
    <property type="molecule type" value="Genomic_DNA"/>
</dbReference>
<keyword evidence="3" id="KW-0456">Lyase</keyword>